<comment type="caution">
    <text evidence="7">The sequence shown here is derived from an EMBL/GenBank/DDBJ whole genome shotgun (WGS) entry which is preliminary data.</text>
</comment>
<organism evidence="7 8">
    <name type="scientific">Triparma columacea</name>
    <dbReference type="NCBI Taxonomy" id="722753"/>
    <lineage>
        <taxon>Eukaryota</taxon>
        <taxon>Sar</taxon>
        <taxon>Stramenopiles</taxon>
        <taxon>Ochrophyta</taxon>
        <taxon>Bolidophyceae</taxon>
        <taxon>Parmales</taxon>
        <taxon>Triparmaceae</taxon>
        <taxon>Triparma</taxon>
    </lineage>
</organism>
<feature type="chain" id="PRO_5040921174" evidence="6">
    <location>
        <begin position="17"/>
        <end position="343"/>
    </location>
</feature>
<name>A0A9W7LFG5_9STRA</name>
<evidence type="ECO:0000256" key="1">
    <source>
        <dbReference type="ARBA" id="ARBA00004141"/>
    </source>
</evidence>
<dbReference type="GO" id="GO:0016765">
    <property type="term" value="F:transferase activity, transferring alkyl or aryl (other than methyl) groups"/>
    <property type="evidence" value="ECO:0007669"/>
    <property type="project" value="InterPro"/>
</dbReference>
<dbReference type="Proteomes" id="UP001165065">
    <property type="component" value="Unassembled WGS sequence"/>
</dbReference>
<evidence type="ECO:0000313" key="7">
    <source>
        <dbReference type="EMBL" id="GMI48519.1"/>
    </source>
</evidence>
<feature type="signal peptide" evidence="6">
    <location>
        <begin position="1"/>
        <end position="16"/>
    </location>
</feature>
<evidence type="ECO:0000313" key="8">
    <source>
        <dbReference type="Proteomes" id="UP001165065"/>
    </source>
</evidence>
<feature type="transmembrane region" description="Helical" evidence="5">
    <location>
        <begin position="183"/>
        <end position="203"/>
    </location>
</feature>
<comment type="subcellular location">
    <subcellularLocation>
        <location evidence="1">Membrane</location>
        <topology evidence="1">Multi-pass membrane protein</topology>
    </subcellularLocation>
</comment>
<dbReference type="Pfam" id="PF01040">
    <property type="entry name" value="UbiA"/>
    <property type="match status" value="1"/>
</dbReference>
<gene>
    <name evidence="7" type="ORF">TrCOL_g1376</name>
</gene>
<proteinExistence type="predicted"/>
<keyword evidence="4 5" id="KW-0472">Membrane</keyword>
<dbReference type="EMBL" id="BRYA01000403">
    <property type="protein sequence ID" value="GMI48519.1"/>
    <property type="molecule type" value="Genomic_DNA"/>
</dbReference>
<dbReference type="OrthoDB" id="47710at2759"/>
<dbReference type="InterPro" id="IPR050475">
    <property type="entry name" value="Prenyltransferase_related"/>
</dbReference>
<evidence type="ECO:0000256" key="2">
    <source>
        <dbReference type="ARBA" id="ARBA00022692"/>
    </source>
</evidence>
<keyword evidence="8" id="KW-1185">Reference proteome</keyword>
<dbReference type="PANTHER" id="PTHR42723">
    <property type="entry name" value="CHLOROPHYLL SYNTHASE"/>
    <property type="match status" value="1"/>
</dbReference>
<dbReference type="InterPro" id="IPR044878">
    <property type="entry name" value="UbiA_sf"/>
</dbReference>
<evidence type="ECO:0000256" key="4">
    <source>
        <dbReference type="ARBA" id="ARBA00023136"/>
    </source>
</evidence>
<evidence type="ECO:0000256" key="6">
    <source>
        <dbReference type="SAM" id="SignalP"/>
    </source>
</evidence>
<dbReference type="AlphaFoldDB" id="A0A9W7LFG5"/>
<reference evidence="8" key="1">
    <citation type="journal article" date="2023" name="Commun. Biol.">
        <title>Genome analysis of Parmales, the sister group of diatoms, reveals the evolutionary specialization of diatoms from phago-mixotrophs to photoautotrophs.</title>
        <authorList>
            <person name="Ban H."/>
            <person name="Sato S."/>
            <person name="Yoshikawa S."/>
            <person name="Yamada K."/>
            <person name="Nakamura Y."/>
            <person name="Ichinomiya M."/>
            <person name="Sato N."/>
            <person name="Blanc-Mathieu R."/>
            <person name="Endo H."/>
            <person name="Kuwata A."/>
            <person name="Ogata H."/>
        </authorList>
    </citation>
    <scope>NUCLEOTIDE SEQUENCE [LARGE SCALE GENOMIC DNA]</scope>
</reference>
<feature type="transmembrane region" description="Helical" evidence="5">
    <location>
        <begin position="215"/>
        <end position="237"/>
    </location>
</feature>
<protein>
    <submittedName>
        <fullName evidence="7">Uncharacterized protein</fullName>
    </submittedName>
</protein>
<keyword evidence="6" id="KW-0732">Signal</keyword>
<feature type="transmembrane region" description="Helical" evidence="5">
    <location>
        <begin position="60"/>
        <end position="92"/>
    </location>
</feature>
<keyword evidence="3 5" id="KW-1133">Transmembrane helix</keyword>
<evidence type="ECO:0000256" key="5">
    <source>
        <dbReference type="SAM" id="Phobius"/>
    </source>
</evidence>
<dbReference type="Gene3D" id="1.10.357.140">
    <property type="entry name" value="UbiA prenyltransferase"/>
    <property type="match status" value="1"/>
</dbReference>
<keyword evidence="2 5" id="KW-0812">Transmembrane</keyword>
<dbReference type="GO" id="GO:0016020">
    <property type="term" value="C:membrane"/>
    <property type="evidence" value="ECO:0007669"/>
    <property type="project" value="UniProtKB-SubCell"/>
</dbReference>
<feature type="transmembrane region" description="Helical" evidence="5">
    <location>
        <begin position="104"/>
        <end position="125"/>
    </location>
</feature>
<sequence>MANALLCLSLVTATSMVVNDYFDARSGTDLVNTAVGGAVLSKPMASGLVNLTSAKKFVSVLYSILLILLCFLPNVGSRLAVVVSTILTFLYTNQIKPFTFWKNVSCAFVVAAAPLMGGFATFSSFPSLSYSVHLEAFKTLLPLSLSIGLGILHREILMDIQDVRGDEVAGVKTVPVVYGARRAAQLSFGAVLGMMTVVVKEGIRKARITNFGLRGIIKPTIGIVGVVVMAFRCFAVLRETGKMGEDQFDVPSIREWTLLPTGEVQGKVYGSGSFPDGEDVTTSRIREGEEADDGRVVVTETGTRYRLGGGDEEERRRERVNERAGKAIGEGKITMFMVLTGMC</sequence>
<accession>A0A9W7LFG5</accession>
<dbReference type="PANTHER" id="PTHR42723:SF1">
    <property type="entry name" value="CHLOROPHYLL SYNTHASE, CHLOROPLASTIC"/>
    <property type="match status" value="1"/>
</dbReference>
<dbReference type="InterPro" id="IPR000537">
    <property type="entry name" value="UbiA_prenyltransferase"/>
</dbReference>
<evidence type="ECO:0000256" key="3">
    <source>
        <dbReference type="ARBA" id="ARBA00022989"/>
    </source>
</evidence>